<gene>
    <name evidence="3" type="ORF">GCM10009823_16000</name>
</gene>
<sequence>MSRKNARTRSPQRRKDVLHSRGGHQANDFRCVSCRLDVSVTALGTAHRNHCPHCLASRHVDKRIPGDRAEACHGRMEALCMSVRQDGEWLIIHCCASCGELSANRVAGDDNPLALVRLATRPLADPRYASRLLYAV</sequence>
<protein>
    <submittedName>
        <fullName evidence="3">RNHCP domain-containing protein</fullName>
    </submittedName>
</protein>
<reference evidence="3 4" key="1">
    <citation type="journal article" date="2019" name="Int. J. Syst. Evol. Microbiol.">
        <title>The Global Catalogue of Microorganisms (GCM) 10K type strain sequencing project: providing services to taxonomists for standard genome sequencing and annotation.</title>
        <authorList>
            <consortium name="The Broad Institute Genomics Platform"/>
            <consortium name="The Broad Institute Genome Sequencing Center for Infectious Disease"/>
            <person name="Wu L."/>
            <person name="Ma J."/>
        </authorList>
    </citation>
    <scope>NUCLEOTIDE SEQUENCE [LARGE SCALE GENOMIC DNA]</scope>
    <source>
        <strain evidence="3 4">JCM 15900</strain>
    </source>
</reference>
<evidence type="ECO:0000313" key="4">
    <source>
        <dbReference type="Proteomes" id="UP001500984"/>
    </source>
</evidence>
<evidence type="ECO:0000313" key="3">
    <source>
        <dbReference type="EMBL" id="GAA2096050.1"/>
    </source>
</evidence>
<dbReference type="Pfam" id="PF12647">
    <property type="entry name" value="RNHCP"/>
    <property type="match status" value="1"/>
</dbReference>
<evidence type="ECO:0000256" key="1">
    <source>
        <dbReference type="SAM" id="MobiDB-lite"/>
    </source>
</evidence>
<feature type="domain" description="RNHCP" evidence="2">
    <location>
        <begin position="27"/>
        <end position="115"/>
    </location>
</feature>
<dbReference type="Proteomes" id="UP001500984">
    <property type="component" value="Unassembled WGS sequence"/>
</dbReference>
<proteinExistence type="predicted"/>
<dbReference type="InterPro" id="IPR024439">
    <property type="entry name" value="RNHCP"/>
</dbReference>
<comment type="caution">
    <text evidence="3">The sequence shown here is derived from an EMBL/GenBank/DDBJ whole genome shotgun (WGS) entry which is preliminary data.</text>
</comment>
<dbReference type="RefSeq" id="WP_291798621.1">
    <property type="nucleotide sequence ID" value="NZ_BAAAPZ010000005.1"/>
</dbReference>
<organism evidence="3 4">
    <name type="scientific">Brevibacterium salitolerans</name>
    <dbReference type="NCBI Taxonomy" id="1403566"/>
    <lineage>
        <taxon>Bacteria</taxon>
        <taxon>Bacillati</taxon>
        <taxon>Actinomycetota</taxon>
        <taxon>Actinomycetes</taxon>
        <taxon>Micrococcales</taxon>
        <taxon>Brevibacteriaceae</taxon>
        <taxon>Brevibacterium</taxon>
    </lineage>
</organism>
<evidence type="ECO:0000259" key="2">
    <source>
        <dbReference type="Pfam" id="PF12647"/>
    </source>
</evidence>
<feature type="compositionally biased region" description="Basic residues" evidence="1">
    <location>
        <begin position="1"/>
        <end position="12"/>
    </location>
</feature>
<feature type="region of interest" description="Disordered" evidence="1">
    <location>
        <begin position="1"/>
        <end position="21"/>
    </location>
</feature>
<accession>A0ABN2WPZ7</accession>
<keyword evidence="4" id="KW-1185">Reference proteome</keyword>
<name>A0ABN2WPZ7_9MICO</name>
<dbReference type="EMBL" id="BAAAPZ010000005">
    <property type="protein sequence ID" value="GAA2096050.1"/>
    <property type="molecule type" value="Genomic_DNA"/>
</dbReference>